<dbReference type="GO" id="GO:0140662">
    <property type="term" value="F:ATP-dependent protein folding chaperone"/>
    <property type="evidence" value="ECO:0007669"/>
    <property type="project" value="InterPro"/>
</dbReference>
<dbReference type="Pfam" id="PF00012">
    <property type="entry name" value="HSP70"/>
    <property type="match status" value="1"/>
</dbReference>
<dbReference type="FunFam" id="2.60.34.10:FF:000014">
    <property type="entry name" value="Chaperone protein DnaK HSP70"/>
    <property type="match status" value="1"/>
</dbReference>
<dbReference type="eggNOG" id="COG0443">
    <property type="taxonomic scope" value="Bacteria"/>
</dbReference>
<feature type="region of interest" description="Disordered" evidence="10">
    <location>
        <begin position="595"/>
        <end position="637"/>
    </location>
</feature>
<evidence type="ECO:0000256" key="10">
    <source>
        <dbReference type="SAM" id="MobiDB-lite"/>
    </source>
</evidence>
<dbReference type="Proteomes" id="UP000030661">
    <property type="component" value="Unassembled WGS sequence"/>
</dbReference>
<gene>
    <name evidence="7" type="primary">dnaK</name>
    <name evidence="11" type="ORF">U27_02658</name>
</gene>
<keyword evidence="6 7" id="KW-0143">Chaperone</keyword>
<reference evidence="11" key="1">
    <citation type="journal article" date="2015" name="PeerJ">
        <title>First genomic representation of candidate bacterial phylum KSB3 points to enhanced environmental sensing as a trigger of wastewater bulking.</title>
        <authorList>
            <person name="Sekiguchi Y."/>
            <person name="Ohashi A."/>
            <person name="Parks D.H."/>
            <person name="Yamauchi T."/>
            <person name="Tyson G.W."/>
            <person name="Hugenholtz P."/>
        </authorList>
    </citation>
    <scope>NUCLEOTIDE SEQUENCE [LARGE SCALE GENOMIC DNA]</scope>
</reference>
<dbReference type="InterPro" id="IPR043129">
    <property type="entry name" value="ATPase_NBD"/>
</dbReference>
<dbReference type="NCBIfam" id="NF001413">
    <property type="entry name" value="PRK00290.1"/>
    <property type="match status" value="1"/>
</dbReference>
<comment type="function">
    <text evidence="7">Acts as a chaperone.</text>
</comment>
<proteinExistence type="evidence at transcript level"/>
<dbReference type="PROSITE" id="PS00297">
    <property type="entry name" value="HSP70_1"/>
    <property type="match status" value="1"/>
</dbReference>
<keyword evidence="5 7" id="KW-0346">Stress response</keyword>
<keyword evidence="3 7" id="KW-0547">Nucleotide-binding</keyword>
<dbReference type="CDD" id="cd10234">
    <property type="entry name" value="ASKHA_NBD_HSP70_DnaK-like"/>
    <property type="match status" value="1"/>
</dbReference>
<organism evidence="11">
    <name type="scientific">Vecturithrix granuli</name>
    <dbReference type="NCBI Taxonomy" id="1499967"/>
    <lineage>
        <taxon>Bacteria</taxon>
        <taxon>Candidatus Moduliflexota</taxon>
        <taxon>Candidatus Vecturitrichia</taxon>
        <taxon>Candidatus Vecturitrichales</taxon>
        <taxon>Candidatus Vecturitrichaceae</taxon>
        <taxon>Candidatus Vecturithrix</taxon>
    </lineage>
</organism>
<feature type="compositionally biased region" description="Low complexity" evidence="10">
    <location>
        <begin position="600"/>
        <end position="612"/>
    </location>
</feature>
<dbReference type="AlphaFoldDB" id="A0A081BTP6"/>
<dbReference type="GO" id="GO:0051082">
    <property type="term" value="F:unfolded protein binding"/>
    <property type="evidence" value="ECO:0007669"/>
    <property type="project" value="InterPro"/>
</dbReference>
<dbReference type="STRING" id="1499967.U27_02658"/>
<comment type="induction">
    <text evidence="7">By stress conditions e.g. heat shock.</text>
</comment>
<dbReference type="Gene3D" id="3.30.420.40">
    <property type="match status" value="2"/>
</dbReference>
<dbReference type="PROSITE" id="PS01036">
    <property type="entry name" value="HSP70_3"/>
    <property type="match status" value="1"/>
</dbReference>
<accession>A0A081BTP6</accession>
<dbReference type="InterPro" id="IPR029047">
    <property type="entry name" value="HSP70_peptide-bd_sf"/>
</dbReference>
<evidence type="ECO:0000256" key="5">
    <source>
        <dbReference type="ARBA" id="ARBA00023016"/>
    </source>
</evidence>
<evidence type="ECO:0000256" key="3">
    <source>
        <dbReference type="ARBA" id="ARBA00022741"/>
    </source>
</evidence>
<keyword evidence="9" id="KW-0175">Coiled coil</keyword>
<dbReference type="PANTHER" id="PTHR19375">
    <property type="entry name" value="HEAT SHOCK PROTEIN 70KDA"/>
    <property type="match status" value="1"/>
</dbReference>
<name>A0A081BTP6_VECG1</name>
<keyword evidence="4 7" id="KW-0067">ATP-binding</keyword>
<feature type="compositionally biased region" description="Acidic residues" evidence="10">
    <location>
        <begin position="627"/>
        <end position="637"/>
    </location>
</feature>
<dbReference type="GO" id="GO:0005524">
    <property type="term" value="F:ATP binding"/>
    <property type="evidence" value="ECO:0007669"/>
    <property type="project" value="UniProtKB-UniRule"/>
</dbReference>
<dbReference type="FunFam" id="3.90.640.10:FF:000003">
    <property type="entry name" value="Molecular chaperone DnaK"/>
    <property type="match status" value="1"/>
</dbReference>
<dbReference type="SUPFAM" id="SSF100920">
    <property type="entry name" value="Heat shock protein 70kD (HSP70), peptide-binding domain"/>
    <property type="match status" value="1"/>
</dbReference>
<dbReference type="EMBL" id="DF820464">
    <property type="protein sequence ID" value="GAK55701.1"/>
    <property type="molecule type" value="Genomic_DNA"/>
</dbReference>
<dbReference type="InterPro" id="IPR029048">
    <property type="entry name" value="HSP70_C_sf"/>
</dbReference>
<dbReference type="NCBIfam" id="TIGR02350">
    <property type="entry name" value="prok_dnaK"/>
    <property type="match status" value="1"/>
</dbReference>
<dbReference type="HOGENOM" id="CLU_005965_2_1_0"/>
<dbReference type="PRINTS" id="PR00301">
    <property type="entry name" value="HEATSHOCK70"/>
</dbReference>
<dbReference type="FunFam" id="3.30.420.40:FF:000004">
    <property type="entry name" value="Molecular chaperone DnaK"/>
    <property type="match status" value="1"/>
</dbReference>
<evidence type="ECO:0000256" key="4">
    <source>
        <dbReference type="ARBA" id="ARBA00022840"/>
    </source>
</evidence>
<dbReference type="Gene3D" id="3.90.640.10">
    <property type="entry name" value="Actin, Chain A, domain 4"/>
    <property type="match status" value="1"/>
</dbReference>
<protein>
    <recommendedName>
        <fullName evidence="7">Chaperone protein DnaK</fullName>
    </recommendedName>
    <alternativeName>
        <fullName evidence="7">HSP70</fullName>
    </alternativeName>
    <alternativeName>
        <fullName evidence="7">Heat shock 70 kDa protein</fullName>
    </alternativeName>
    <alternativeName>
        <fullName evidence="7">Heat shock protein 70</fullName>
    </alternativeName>
</protein>
<sequence>MAAEKIIGIDLGTTNSVVSVIEGGDPVVITNPEGSRTTPSVVAFTKDDERLVGQVAKRQAVTNPENTIFSIKRFMGRRHDEVAEEIKIVPYKVVRAPNGDARVDVRGKQYSPPEISAMILQKMRDAAEQYLGQKINKAVVTVPAYFNDSQRQATKDAGKIAGLEVLRIVNEPTAAALAYGLDKKKDETIAVFDFGGGTFDISILEVGEGVVEVKSTNGDTHLGGDNLDQRIIEWMVAEFKKDQGIDLSKDRMALQRLKEAAEKAKMELSTLTETDINLPFVTADQSGPKHLNMKLTRAKFEQLVDDLLERTLEPCRKALKDAGMQPSDIDEVVLVGGSTRIPKVQELVRRMFNKEPHKGVNPDEVVAVGAAIQAGVLGGEVKDLLLLDVTPLSLGIETLGGVTTKLIERNTTIPTRKSEIFTTAADNQTSVEIHVLQGEREMARDNRTLGKFHLVGIPPAPRGVPQIEVTFDIDANGIVNVSAKDLGTGKEQQITITASSGLSENEINQMVKDAEVHSDEDRKKREAIDLRNQADSLVYQTEKLLNENREKIPASDISAIENAVKQTKEAIEANDTARIKTAIDDLTKASHKMAEAMYRQQTQQQAGSSQPGPGAGPQPGSGKRDDDVVDAEFEDVN</sequence>
<feature type="coiled-coil region" evidence="9">
    <location>
        <begin position="247"/>
        <end position="274"/>
    </location>
</feature>
<evidence type="ECO:0000313" key="11">
    <source>
        <dbReference type="EMBL" id="GAK55701.1"/>
    </source>
</evidence>
<dbReference type="SUPFAM" id="SSF100934">
    <property type="entry name" value="Heat shock protein 70kD (HSP70), C-terminal subdomain"/>
    <property type="match status" value="1"/>
</dbReference>
<keyword evidence="2 7" id="KW-0597">Phosphoprotein</keyword>
<evidence type="ECO:0000256" key="2">
    <source>
        <dbReference type="ARBA" id="ARBA00022553"/>
    </source>
</evidence>
<dbReference type="NCBIfam" id="NF003520">
    <property type="entry name" value="PRK05183.1"/>
    <property type="match status" value="1"/>
</dbReference>
<evidence type="ECO:0000256" key="9">
    <source>
        <dbReference type="SAM" id="Coils"/>
    </source>
</evidence>
<dbReference type="InterPro" id="IPR018181">
    <property type="entry name" value="Heat_shock_70_CS"/>
</dbReference>
<dbReference type="FunFam" id="1.20.1270.10:FF:000001">
    <property type="entry name" value="Molecular chaperone DnaK"/>
    <property type="match status" value="1"/>
</dbReference>
<dbReference type="Gene3D" id="2.60.34.10">
    <property type="entry name" value="Substrate Binding Domain Of DNAk, Chain A, domain 1"/>
    <property type="match status" value="1"/>
</dbReference>
<evidence type="ECO:0000256" key="6">
    <source>
        <dbReference type="ARBA" id="ARBA00023186"/>
    </source>
</evidence>
<dbReference type="InterPro" id="IPR012725">
    <property type="entry name" value="Chaperone_DnaK"/>
</dbReference>
<evidence type="ECO:0000313" key="12">
    <source>
        <dbReference type="Proteomes" id="UP000030661"/>
    </source>
</evidence>
<keyword evidence="12" id="KW-1185">Reference proteome</keyword>
<dbReference type="SUPFAM" id="SSF53067">
    <property type="entry name" value="Actin-like ATPase domain"/>
    <property type="match status" value="2"/>
</dbReference>
<evidence type="ECO:0000256" key="1">
    <source>
        <dbReference type="ARBA" id="ARBA00007381"/>
    </source>
</evidence>
<dbReference type="InterPro" id="IPR013126">
    <property type="entry name" value="Hsp_70_fam"/>
</dbReference>
<dbReference type="Gene3D" id="1.20.1270.10">
    <property type="match status" value="1"/>
</dbReference>
<dbReference type="PROSITE" id="PS00329">
    <property type="entry name" value="HSP70_2"/>
    <property type="match status" value="1"/>
</dbReference>
<dbReference type="HAMAP" id="MF_00332">
    <property type="entry name" value="DnaK"/>
    <property type="match status" value="1"/>
</dbReference>
<comment type="similarity">
    <text evidence="1 7 8">Belongs to the heat shock protein 70 family.</text>
</comment>
<evidence type="ECO:0000256" key="7">
    <source>
        <dbReference type="HAMAP-Rule" id="MF_00332"/>
    </source>
</evidence>
<evidence type="ECO:0000256" key="8">
    <source>
        <dbReference type="RuleBase" id="RU003322"/>
    </source>
</evidence>
<feature type="modified residue" description="Phosphothreonine; by autocatalysis" evidence="7">
    <location>
        <position position="198"/>
    </location>
</feature>